<gene>
    <name evidence="1" type="ORF">CLIM01_11430</name>
</gene>
<accession>A0ABQ9PHB5</accession>
<reference evidence="1" key="1">
    <citation type="submission" date="2023-04" db="EMBL/GenBank/DDBJ databases">
        <title>Colletotrichum limetticola genome sequence.</title>
        <authorList>
            <person name="Baroncelli R."/>
        </authorList>
    </citation>
    <scope>NUCLEOTIDE SEQUENCE</scope>
    <source>
        <strain evidence="1">KLA-Anderson</strain>
    </source>
</reference>
<evidence type="ECO:0000313" key="1">
    <source>
        <dbReference type="EMBL" id="KAK0371210.1"/>
    </source>
</evidence>
<evidence type="ECO:0000313" key="2">
    <source>
        <dbReference type="Proteomes" id="UP001169217"/>
    </source>
</evidence>
<sequence>MLLGHRIVNRRRQDPDCAFSLASWKDCLYRLSPHIGRVMPGAWENRVLVCAFAMYLEW</sequence>
<comment type="caution">
    <text evidence="1">The sequence shown here is derived from an EMBL/GenBank/DDBJ whole genome shotgun (WGS) entry which is preliminary data.</text>
</comment>
<dbReference type="Proteomes" id="UP001169217">
    <property type="component" value="Unassembled WGS sequence"/>
</dbReference>
<keyword evidence="2" id="KW-1185">Reference proteome</keyword>
<dbReference type="EMBL" id="JARUPT010000464">
    <property type="protein sequence ID" value="KAK0371210.1"/>
    <property type="molecule type" value="Genomic_DNA"/>
</dbReference>
<name>A0ABQ9PHB5_9PEZI</name>
<protein>
    <submittedName>
        <fullName evidence="1">Uncharacterized protein</fullName>
    </submittedName>
</protein>
<organism evidence="1 2">
    <name type="scientific">Colletotrichum limetticola</name>
    <dbReference type="NCBI Taxonomy" id="1209924"/>
    <lineage>
        <taxon>Eukaryota</taxon>
        <taxon>Fungi</taxon>
        <taxon>Dikarya</taxon>
        <taxon>Ascomycota</taxon>
        <taxon>Pezizomycotina</taxon>
        <taxon>Sordariomycetes</taxon>
        <taxon>Hypocreomycetidae</taxon>
        <taxon>Glomerellales</taxon>
        <taxon>Glomerellaceae</taxon>
        <taxon>Colletotrichum</taxon>
        <taxon>Colletotrichum acutatum species complex</taxon>
    </lineage>
</organism>
<proteinExistence type="predicted"/>